<dbReference type="PROSITE" id="PS51186">
    <property type="entry name" value="GNAT"/>
    <property type="match status" value="1"/>
</dbReference>
<evidence type="ECO:0000313" key="2">
    <source>
        <dbReference type="EMBL" id="ADV28134.1"/>
    </source>
</evidence>
<name>E6WVD5_PSEUU</name>
<keyword evidence="3" id="KW-1185">Reference proteome</keyword>
<dbReference type="HOGENOM" id="CLU_013985_42_2_6"/>
<keyword evidence="2" id="KW-0808">Transferase</keyword>
<proteinExistence type="predicted"/>
<organism evidence="2 3">
    <name type="scientific">Pseudoxanthomonas suwonensis (strain 11-1)</name>
    <dbReference type="NCBI Taxonomy" id="743721"/>
    <lineage>
        <taxon>Bacteria</taxon>
        <taxon>Pseudomonadati</taxon>
        <taxon>Pseudomonadota</taxon>
        <taxon>Gammaproteobacteria</taxon>
        <taxon>Lysobacterales</taxon>
        <taxon>Lysobacteraceae</taxon>
        <taxon>Pseudoxanthomonas</taxon>
    </lineage>
</organism>
<evidence type="ECO:0000259" key="1">
    <source>
        <dbReference type="PROSITE" id="PS51186"/>
    </source>
</evidence>
<accession>E6WVD5</accession>
<dbReference type="RefSeq" id="WP_013535961.1">
    <property type="nucleotide sequence ID" value="NC_014924.1"/>
</dbReference>
<dbReference type="EMBL" id="CP002446">
    <property type="protein sequence ID" value="ADV28134.1"/>
    <property type="molecule type" value="Genomic_DNA"/>
</dbReference>
<dbReference type="eggNOG" id="COG1247">
    <property type="taxonomic scope" value="Bacteria"/>
</dbReference>
<dbReference type="AlphaFoldDB" id="E6WVD5"/>
<dbReference type="SUPFAM" id="SSF55729">
    <property type="entry name" value="Acyl-CoA N-acyltransferases (Nat)"/>
    <property type="match status" value="1"/>
</dbReference>
<feature type="domain" description="N-acetyltransferase" evidence="1">
    <location>
        <begin position="1"/>
        <end position="160"/>
    </location>
</feature>
<gene>
    <name evidence="2" type="ordered locus">Psesu_2300</name>
</gene>
<dbReference type="InterPro" id="IPR052742">
    <property type="entry name" value="Mito_N-acetyltransferase"/>
</dbReference>
<dbReference type="InterPro" id="IPR000182">
    <property type="entry name" value="GNAT_dom"/>
</dbReference>
<dbReference type="Proteomes" id="UP000008632">
    <property type="component" value="Chromosome"/>
</dbReference>
<protein>
    <submittedName>
        <fullName evidence="2">GCN5-related N-acetyltransferase</fullName>
    </submittedName>
</protein>
<dbReference type="PANTHER" id="PTHR43138">
    <property type="entry name" value="ACETYLTRANSFERASE, GNAT FAMILY"/>
    <property type="match status" value="1"/>
</dbReference>
<sequence>MEIRPAVPSDLAAMWEIFQEVIAGGDSLPFSADFDRATFQSHWFGAQATYLAAEGPDVLGMYRYGANYPGLGSHVASATYLVRPAAQGRGVGRAMVLDSLARARSDGYLAMQFNYVVSTNTPAVELYRKLGFAVVGTLPAAFRHRVLGPVGTYVMHKFLQRQDTDGT</sequence>
<dbReference type="OrthoDB" id="9788300at2"/>
<dbReference type="InterPro" id="IPR016181">
    <property type="entry name" value="Acyl_CoA_acyltransferase"/>
</dbReference>
<dbReference type="PANTHER" id="PTHR43138:SF1">
    <property type="entry name" value="N-ACETYLTRANSFERASE ACA1"/>
    <property type="match status" value="1"/>
</dbReference>
<dbReference type="Gene3D" id="3.40.630.30">
    <property type="match status" value="1"/>
</dbReference>
<dbReference type="Pfam" id="PF00583">
    <property type="entry name" value="Acetyltransf_1"/>
    <property type="match status" value="1"/>
</dbReference>
<evidence type="ECO:0000313" key="3">
    <source>
        <dbReference type="Proteomes" id="UP000008632"/>
    </source>
</evidence>
<dbReference type="KEGG" id="psu:Psesu_2300"/>
<reference evidence="2 3" key="1">
    <citation type="submission" date="2011-01" db="EMBL/GenBank/DDBJ databases">
        <title>Complete sequence of Pseudoxanthomonas suwonensis 11-1.</title>
        <authorList>
            <consortium name="US DOE Joint Genome Institute"/>
            <person name="Lucas S."/>
            <person name="Copeland A."/>
            <person name="Lapidus A."/>
            <person name="Cheng J.-F."/>
            <person name="Goodwin L."/>
            <person name="Pitluck S."/>
            <person name="Teshima H."/>
            <person name="Detter J.C."/>
            <person name="Han C."/>
            <person name="Tapia R."/>
            <person name="Land M."/>
            <person name="Hauser L."/>
            <person name="Kyrpides N."/>
            <person name="Ivanova N."/>
            <person name="Ovchinnikova G."/>
            <person name="Siebers A.K."/>
            <person name="Allgaier M."/>
            <person name="Thelen M.P."/>
            <person name="Hugenholtz P."/>
            <person name="Gladden J."/>
            <person name="Woyke T."/>
        </authorList>
    </citation>
    <scope>NUCLEOTIDE SEQUENCE [LARGE SCALE GENOMIC DNA]</scope>
    <source>
        <strain evidence="3">11-1</strain>
    </source>
</reference>
<dbReference type="GO" id="GO:0016747">
    <property type="term" value="F:acyltransferase activity, transferring groups other than amino-acyl groups"/>
    <property type="evidence" value="ECO:0007669"/>
    <property type="project" value="InterPro"/>
</dbReference>